<dbReference type="EMBL" id="HBGG01039571">
    <property type="protein sequence ID" value="CAD9221019.1"/>
    <property type="molecule type" value="Transcribed_RNA"/>
</dbReference>
<dbReference type="AlphaFoldDB" id="A0A7S1T4W8"/>
<organism evidence="1">
    <name type="scientific">Tetraselmis chuii</name>
    <dbReference type="NCBI Taxonomy" id="63592"/>
    <lineage>
        <taxon>Eukaryota</taxon>
        <taxon>Viridiplantae</taxon>
        <taxon>Chlorophyta</taxon>
        <taxon>core chlorophytes</taxon>
        <taxon>Chlorodendrophyceae</taxon>
        <taxon>Chlorodendrales</taxon>
        <taxon>Chlorodendraceae</taxon>
        <taxon>Tetraselmis</taxon>
    </lineage>
</organism>
<proteinExistence type="predicted"/>
<sequence length="310" mass="34076">MSSLRATVTPFHSRTVAELTYEPACAVYVCSVYNNISICVLPRPVRAQRGYLPPLSALGRLIFSKKQMAEIMRFSTPKCALSQPRMAYCSPRGRMKALSLHCGRQTPGRQRRVHQCVATDEQQGNGNTDGQFVDLQAPGVGWRRRALLAAATFLSLPPAPVGMWRRPGFLRSAIATEAPVACDIQVQLPTNDSEKSQILVTLLREGSGLPVLWNEMEPFAMPGAPKHRLHVHVYDNGDPDIPGIEIAHIHPEEFVEGSRQADLGSKGEYRLEFAGPRQGSELVVEVDYKLKGSASAAKAQMTVEYAALNQ</sequence>
<protein>
    <submittedName>
        <fullName evidence="1">Uncharacterized protein</fullName>
    </submittedName>
</protein>
<accession>A0A7S1T4W8</accession>
<name>A0A7S1T4W8_9CHLO</name>
<evidence type="ECO:0000313" key="1">
    <source>
        <dbReference type="EMBL" id="CAD9221019.1"/>
    </source>
</evidence>
<gene>
    <name evidence="1" type="ORF">TCHU04912_LOCUS20376</name>
</gene>
<reference evidence="1" key="1">
    <citation type="submission" date="2021-01" db="EMBL/GenBank/DDBJ databases">
        <authorList>
            <person name="Corre E."/>
            <person name="Pelletier E."/>
            <person name="Niang G."/>
            <person name="Scheremetjew M."/>
            <person name="Finn R."/>
            <person name="Kale V."/>
            <person name="Holt S."/>
            <person name="Cochrane G."/>
            <person name="Meng A."/>
            <person name="Brown T."/>
            <person name="Cohen L."/>
        </authorList>
    </citation>
    <scope>NUCLEOTIDE SEQUENCE</scope>
    <source>
        <strain evidence="1">PLY429</strain>
    </source>
</reference>